<protein>
    <recommendedName>
        <fullName evidence="3">tRNA threonylcarbamoyladenosine biosynthesis protein TsaE</fullName>
    </recommendedName>
    <alternativeName>
        <fullName evidence="10">t(6)A37 threonylcarbamoyladenosine biosynthesis protein TsaE</fullName>
    </alternativeName>
</protein>
<evidence type="ECO:0000256" key="2">
    <source>
        <dbReference type="ARBA" id="ARBA00007599"/>
    </source>
</evidence>
<dbReference type="EMBL" id="JACBXQ010000003">
    <property type="protein sequence ID" value="MBG9986402.1"/>
    <property type="molecule type" value="Genomic_DNA"/>
</dbReference>
<evidence type="ECO:0000256" key="10">
    <source>
        <dbReference type="ARBA" id="ARBA00032441"/>
    </source>
</evidence>
<evidence type="ECO:0000313" key="11">
    <source>
        <dbReference type="EMBL" id="MBG9986402.1"/>
    </source>
</evidence>
<dbReference type="PANTHER" id="PTHR33540">
    <property type="entry name" value="TRNA THREONYLCARBAMOYLADENOSINE BIOSYNTHESIS PROTEIN TSAE"/>
    <property type="match status" value="1"/>
</dbReference>
<comment type="similarity">
    <text evidence="2">Belongs to the TsaE family.</text>
</comment>
<keyword evidence="4" id="KW-0963">Cytoplasm</keyword>
<dbReference type="Proteomes" id="UP000721415">
    <property type="component" value="Unassembled WGS sequence"/>
</dbReference>
<evidence type="ECO:0000256" key="5">
    <source>
        <dbReference type="ARBA" id="ARBA00022694"/>
    </source>
</evidence>
<dbReference type="InterPro" id="IPR003442">
    <property type="entry name" value="T6A_TsaE"/>
</dbReference>
<evidence type="ECO:0000313" key="12">
    <source>
        <dbReference type="Proteomes" id="UP000721415"/>
    </source>
</evidence>
<evidence type="ECO:0000256" key="7">
    <source>
        <dbReference type="ARBA" id="ARBA00022741"/>
    </source>
</evidence>
<evidence type="ECO:0000256" key="6">
    <source>
        <dbReference type="ARBA" id="ARBA00022723"/>
    </source>
</evidence>
<keyword evidence="6" id="KW-0479">Metal-binding</keyword>
<gene>
    <name evidence="11" type="primary">tsaE</name>
    <name evidence="11" type="ORF">HZY91_05785</name>
</gene>
<dbReference type="NCBIfam" id="TIGR00150">
    <property type="entry name" value="T6A_YjeE"/>
    <property type="match status" value="1"/>
</dbReference>
<dbReference type="Gene3D" id="3.40.50.300">
    <property type="entry name" value="P-loop containing nucleotide triphosphate hydrolases"/>
    <property type="match status" value="1"/>
</dbReference>
<dbReference type="SUPFAM" id="SSF52540">
    <property type="entry name" value="P-loop containing nucleoside triphosphate hydrolases"/>
    <property type="match status" value="1"/>
</dbReference>
<keyword evidence="5" id="KW-0819">tRNA processing</keyword>
<accession>A0ABS0LR19</accession>
<evidence type="ECO:0000256" key="8">
    <source>
        <dbReference type="ARBA" id="ARBA00022840"/>
    </source>
</evidence>
<proteinExistence type="inferred from homology"/>
<evidence type="ECO:0000256" key="3">
    <source>
        <dbReference type="ARBA" id="ARBA00019010"/>
    </source>
</evidence>
<dbReference type="InterPro" id="IPR027417">
    <property type="entry name" value="P-loop_NTPase"/>
</dbReference>
<comment type="caution">
    <text evidence="11">The sequence shown here is derived from an EMBL/GenBank/DDBJ whole genome shotgun (WGS) entry which is preliminary data.</text>
</comment>
<organism evidence="11 12">
    <name type="scientific">Facklamia lactis</name>
    <dbReference type="NCBI Taxonomy" id="2749967"/>
    <lineage>
        <taxon>Bacteria</taxon>
        <taxon>Bacillati</taxon>
        <taxon>Bacillota</taxon>
        <taxon>Bacilli</taxon>
        <taxon>Lactobacillales</taxon>
        <taxon>Aerococcaceae</taxon>
        <taxon>Facklamia</taxon>
    </lineage>
</organism>
<name>A0ABS0LR19_9LACT</name>
<keyword evidence="9" id="KW-0460">Magnesium</keyword>
<evidence type="ECO:0000256" key="1">
    <source>
        <dbReference type="ARBA" id="ARBA00004496"/>
    </source>
</evidence>
<sequence length="158" mass="18179">MKELMSHNIEETQRFAEQLANNVHGGSLILLMGPLGSGKTAFAQAFGKALGIKRAIKSPTYTIVKEYELPDVGKAQRFIHIDAYRLEEGGAETIDIDQYLDQNHICMIEWPQFVQDYLPDNYIEIHFDFLSEKQRKLTVVLAENADMNHQKLIRNWLE</sequence>
<keyword evidence="7" id="KW-0547">Nucleotide-binding</keyword>
<reference evidence="11 12" key="1">
    <citation type="submission" date="2020-07" db="EMBL/GenBank/DDBJ databases">
        <title>Facklamia lactis sp. nov., isolated from raw milk.</title>
        <authorList>
            <person name="Doll E.V."/>
            <person name="Huptas C."/>
            <person name="Staib L."/>
            <person name="Wenning M."/>
            <person name="Scherer S."/>
        </authorList>
    </citation>
    <scope>NUCLEOTIDE SEQUENCE [LARGE SCALE GENOMIC DNA]</scope>
    <source>
        <strain evidence="11 12">DSM 111018</strain>
    </source>
</reference>
<keyword evidence="12" id="KW-1185">Reference proteome</keyword>
<keyword evidence="8" id="KW-0067">ATP-binding</keyword>
<dbReference type="PANTHER" id="PTHR33540:SF2">
    <property type="entry name" value="TRNA THREONYLCARBAMOYLADENOSINE BIOSYNTHESIS PROTEIN TSAE"/>
    <property type="match status" value="1"/>
</dbReference>
<comment type="subcellular location">
    <subcellularLocation>
        <location evidence="1">Cytoplasm</location>
    </subcellularLocation>
</comment>
<dbReference type="Pfam" id="PF02367">
    <property type="entry name" value="TsaE"/>
    <property type="match status" value="1"/>
</dbReference>
<evidence type="ECO:0000256" key="4">
    <source>
        <dbReference type="ARBA" id="ARBA00022490"/>
    </source>
</evidence>
<dbReference type="RefSeq" id="WP_197115325.1">
    <property type="nucleotide sequence ID" value="NZ_JACBXQ010000003.1"/>
</dbReference>
<evidence type="ECO:0000256" key="9">
    <source>
        <dbReference type="ARBA" id="ARBA00022842"/>
    </source>
</evidence>